<protein>
    <submittedName>
        <fullName evidence="2">Phosphoadenosine phosphosulfate reductase family protein</fullName>
    </submittedName>
</protein>
<dbReference type="EMBL" id="JAEMNX010000003">
    <property type="protein sequence ID" value="MBJ7536988.1"/>
    <property type="molecule type" value="Genomic_DNA"/>
</dbReference>
<dbReference type="Pfam" id="PF01507">
    <property type="entry name" value="PAPS_reduct"/>
    <property type="match status" value="1"/>
</dbReference>
<dbReference type="InterPro" id="IPR050128">
    <property type="entry name" value="Sulfate_adenylyltrnsfr_sub2"/>
</dbReference>
<comment type="caution">
    <text evidence="2">The sequence shown here is derived from an EMBL/GenBank/DDBJ whole genome shotgun (WGS) entry which is preliminary data.</text>
</comment>
<reference evidence="2" key="1">
    <citation type="submission" date="2020-12" db="EMBL/GenBank/DDBJ databases">
        <title>Marinomonas arctica sp. nov., a psychrotolerant bacterium isolated from the Arctic.</title>
        <authorList>
            <person name="Zhang Y."/>
        </authorList>
    </citation>
    <scope>NUCLEOTIDE SEQUENCE</scope>
    <source>
        <strain evidence="2">C1424</strain>
    </source>
</reference>
<dbReference type="InterPro" id="IPR014729">
    <property type="entry name" value="Rossmann-like_a/b/a_fold"/>
</dbReference>
<dbReference type="GO" id="GO:0003824">
    <property type="term" value="F:catalytic activity"/>
    <property type="evidence" value="ECO:0007669"/>
    <property type="project" value="InterPro"/>
</dbReference>
<evidence type="ECO:0000313" key="3">
    <source>
        <dbReference type="Proteomes" id="UP000628710"/>
    </source>
</evidence>
<dbReference type="InterPro" id="IPR002500">
    <property type="entry name" value="PAPS_reduct_dom"/>
</dbReference>
<evidence type="ECO:0000259" key="1">
    <source>
        <dbReference type="Pfam" id="PF01507"/>
    </source>
</evidence>
<dbReference type="Gene3D" id="3.40.50.620">
    <property type="entry name" value="HUPs"/>
    <property type="match status" value="1"/>
</dbReference>
<dbReference type="RefSeq" id="WP_199467168.1">
    <property type="nucleotide sequence ID" value="NZ_JAEMNX010000003.1"/>
</dbReference>
<dbReference type="PANTHER" id="PTHR43196">
    <property type="entry name" value="SULFATE ADENYLYLTRANSFERASE SUBUNIT 2"/>
    <property type="match status" value="1"/>
</dbReference>
<evidence type="ECO:0000313" key="2">
    <source>
        <dbReference type="EMBL" id="MBJ7536988.1"/>
    </source>
</evidence>
<dbReference type="PANTHER" id="PTHR43196:SF2">
    <property type="entry name" value="PHOSPHOADENOSINE PHOSPHOSULFATE REDUCTASE"/>
    <property type="match status" value="1"/>
</dbReference>
<dbReference type="AlphaFoldDB" id="A0A934JNU9"/>
<sequence length="317" mass="36290">MRRLNVVNVSGGKDSTATLLVAIEREVKSIVPVFADTGNEHEQTYQYLDYLEKRLGLKIERVKADFSKQIVRKRTLTMDKWRQEGVEERVIERAISVLEPTGNPFLDLCLWKGRFPSMKARFCTEELKIFPINQFIEPMLGAYESIYSWQGVRAEESPSRAKMPEIEVEFGDMETGKGIFNYRPILRWTADQVFEFHRKHGVDWNPLYEQGMGRVGCMPCVNCNKTELRKIAEQFPEVVERLREWEELVSVASKRQSATFFPAVTDPMVDGGENIMFSTHGIDRIVDWSKTARGGRQFDLLGSGGGSVCHSVYGLCE</sequence>
<accession>A0A934JNU9</accession>
<proteinExistence type="predicted"/>
<feature type="domain" description="Phosphoadenosine phosphosulphate reductase" evidence="1">
    <location>
        <begin position="6"/>
        <end position="221"/>
    </location>
</feature>
<dbReference type="Proteomes" id="UP000628710">
    <property type="component" value="Unassembled WGS sequence"/>
</dbReference>
<organism evidence="2 3">
    <name type="scientific">Marinomonas transparens</name>
    <dbReference type="NCBI Taxonomy" id="2795388"/>
    <lineage>
        <taxon>Bacteria</taxon>
        <taxon>Pseudomonadati</taxon>
        <taxon>Pseudomonadota</taxon>
        <taxon>Gammaproteobacteria</taxon>
        <taxon>Oceanospirillales</taxon>
        <taxon>Oceanospirillaceae</taxon>
        <taxon>Marinomonas</taxon>
    </lineage>
</organism>
<keyword evidence="3" id="KW-1185">Reference proteome</keyword>
<name>A0A934JNU9_9GAMM</name>
<dbReference type="SUPFAM" id="SSF52402">
    <property type="entry name" value="Adenine nucleotide alpha hydrolases-like"/>
    <property type="match status" value="1"/>
</dbReference>
<gene>
    <name evidence="2" type="ORF">I8J31_04760</name>
</gene>